<dbReference type="AlphaFoldDB" id="A0A834YC79"/>
<gene>
    <name evidence="2" type="ORF">HHK36_030734</name>
</gene>
<keyword evidence="3" id="KW-1185">Reference proteome</keyword>
<evidence type="ECO:0000313" key="2">
    <source>
        <dbReference type="EMBL" id="KAF8377357.1"/>
    </source>
</evidence>
<dbReference type="EMBL" id="JABCRI010000024">
    <property type="protein sequence ID" value="KAF8377357.1"/>
    <property type="molecule type" value="Genomic_DNA"/>
</dbReference>
<keyword evidence="1" id="KW-1133">Transmembrane helix</keyword>
<sequence length="160" mass="17391">MGGRLREAASRGRILIIWVTVIWMPSSLVAHYGIAWEEKERNFKSMIDYSMGVEYGGKRNRRQRRQCGLRNSGHGRQGNGVVGRGGKVAFGNGIGGNVGLGNKGTTGKVGTGGGIAGVSKRWRAARHISMLENAQAMQCFAQGVVLNEEMIRRRSSLGFL</sequence>
<name>A0A834YC79_TETSI</name>
<feature type="transmembrane region" description="Helical" evidence="1">
    <location>
        <begin position="12"/>
        <end position="34"/>
    </location>
</feature>
<keyword evidence="1" id="KW-0812">Transmembrane</keyword>
<reference evidence="2 3" key="1">
    <citation type="submission" date="2020-04" db="EMBL/GenBank/DDBJ databases">
        <title>Plant Genome Project.</title>
        <authorList>
            <person name="Zhang R.-G."/>
        </authorList>
    </citation>
    <scope>NUCLEOTIDE SEQUENCE [LARGE SCALE GENOMIC DNA]</scope>
    <source>
        <strain evidence="2">YNK0</strain>
        <tissue evidence="2">Leaf</tissue>
    </source>
</reference>
<comment type="caution">
    <text evidence="2">The sequence shown here is derived from an EMBL/GenBank/DDBJ whole genome shotgun (WGS) entry which is preliminary data.</text>
</comment>
<organism evidence="2 3">
    <name type="scientific">Tetracentron sinense</name>
    <name type="common">Spur-leaf</name>
    <dbReference type="NCBI Taxonomy" id="13715"/>
    <lineage>
        <taxon>Eukaryota</taxon>
        <taxon>Viridiplantae</taxon>
        <taxon>Streptophyta</taxon>
        <taxon>Embryophyta</taxon>
        <taxon>Tracheophyta</taxon>
        <taxon>Spermatophyta</taxon>
        <taxon>Magnoliopsida</taxon>
        <taxon>Trochodendrales</taxon>
        <taxon>Trochodendraceae</taxon>
        <taxon>Tetracentron</taxon>
    </lineage>
</organism>
<keyword evidence="1" id="KW-0472">Membrane</keyword>
<protein>
    <submittedName>
        <fullName evidence="2">Uncharacterized protein</fullName>
    </submittedName>
</protein>
<proteinExistence type="predicted"/>
<evidence type="ECO:0000256" key="1">
    <source>
        <dbReference type="SAM" id="Phobius"/>
    </source>
</evidence>
<accession>A0A834YC79</accession>
<dbReference type="Proteomes" id="UP000655225">
    <property type="component" value="Unassembled WGS sequence"/>
</dbReference>
<evidence type="ECO:0000313" key="3">
    <source>
        <dbReference type="Proteomes" id="UP000655225"/>
    </source>
</evidence>